<keyword evidence="2" id="KW-1185">Reference proteome</keyword>
<sequence>MVILMIRPIKLQKQRANFLPTHAPSINGIKSASNMNPQWLHYSNNLTRRCTNQPSTNSKYISENFNHFNSDEAPLRRVFGKDMIGTTSWPTHK</sequence>
<name>A0A498JV58_MALDO</name>
<protein>
    <submittedName>
        <fullName evidence="1">Uncharacterized protein</fullName>
    </submittedName>
</protein>
<evidence type="ECO:0000313" key="1">
    <source>
        <dbReference type="EMBL" id="RXH99768.1"/>
    </source>
</evidence>
<dbReference type="EMBL" id="RDQH01000331">
    <property type="protein sequence ID" value="RXH99768.1"/>
    <property type="molecule type" value="Genomic_DNA"/>
</dbReference>
<evidence type="ECO:0000313" key="2">
    <source>
        <dbReference type="Proteomes" id="UP000290289"/>
    </source>
</evidence>
<proteinExistence type="predicted"/>
<dbReference type="Proteomes" id="UP000290289">
    <property type="component" value="Chromosome 5"/>
</dbReference>
<reference evidence="1 2" key="1">
    <citation type="submission" date="2018-10" db="EMBL/GenBank/DDBJ databases">
        <title>A high-quality apple genome assembly.</title>
        <authorList>
            <person name="Hu J."/>
        </authorList>
    </citation>
    <scope>NUCLEOTIDE SEQUENCE [LARGE SCALE GENOMIC DNA]</scope>
    <source>
        <strain evidence="2">cv. HFTH1</strain>
        <tissue evidence="1">Young leaf</tissue>
    </source>
</reference>
<comment type="caution">
    <text evidence="1">The sequence shown here is derived from an EMBL/GenBank/DDBJ whole genome shotgun (WGS) entry which is preliminary data.</text>
</comment>
<dbReference type="AlphaFoldDB" id="A0A498JV58"/>
<organism evidence="1 2">
    <name type="scientific">Malus domestica</name>
    <name type="common">Apple</name>
    <name type="synonym">Pyrus malus</name>
    <dbReference type="NCBI Taxonomy" id="3750"/>
    <lineage>
        <taxon>Eukaryota</taxon>
        <taxon>Viridiplantae</taxon>
        <taxon>Streptophyta</taxon>
        <taxon>Embryophyta</taxon>
        <taxon>Tracheophyta</taxon>
        <taxon>Spermatophyta</taxon>
        <taxon>Magnoliopsida</taxon>
        <taxon>eudicotyledons</taxon>
        <taxon>Gunneridae</taxon>
        <taxon>Pentapetalae</taxon>
        <taxon>rosids</taxon>
        <taxon>fabids</taxon>
        <taxon>Rosales</taxon>
        <taxon>Rosaceae</taxon>
        <taxon>Amygdaloideae</taxon>
        <taxon>Maleae</taxon>
        <taxon>Malus</taxon>
    </lineage>
</organism>
<gene>
    <name evidence="1" type="ORF">DVH24_021570</name>
</gene>
<accession>A0A498JV58</accession>